<reference evidence="4" key="1">
    <citation type="journal article" date="2017" name="Nucleic Acids Res.">
        <title>Proteogenomics produces comprehensive and highly accurate protein-coding gene annotation in a complete genome assembly of Malassezia sympodialis.</title>
        <authorList>
            <person name="Zhu Y."/>
            <person name="Engstroem P.G."/>
            <person name="Tellgren-Roth C."/>
            <person name="Baudo C.D."/>
            <person name="Kennell J.C."/>
            <person name="Sun S."/>
            <person name="Billmyre R.B."/>
            <person name="Schroeder M.S."/>
            <person name="Andersson A."/>
            <person name="Holm T."/>
            <person name="Sigurgeirsson B."/>
            <person name="Wu G."/>
            <person name="Sankaranarayanan S.R."/>
            <person name="Siddharthan R."/>
            <person name="Sanyal K."/>
            <person name="Lundeberg J."/>
            <person name="Nystedt B."/>
            <person name="Boekhout T."/>
            <person name="Dawson T.L. Jr."/>
            <person name="Heitman J."/>
            <person name="Scheynius A."/>
            <person name="Lehtioe J."/>
        </authorList>
    </citation>
    <scope>NUCLEOTIDE SEQUENCE [LARGE SCALE GENOMIC DNA]</scope>
    <source>
        <strain evidence="4">ATCC 42132</strain>
    </source>
</reference>
<dbReference type="GO" id="GO:0016810">
    <property type="term" value="F:hydrolase activity, acting on carbon-nitrogen (but not peptide) bonds"/>
    <property type="evidence" value="ECO:0007669"/>
    <property type="project" value="InterPro"/>
</dbReference>
<dbReference type="EMBL" id="LT671823">
    <property type="protein sequence ID" value="SHO78059.1"/>
    <property type="molecule type" value="Genomic_DNA"/>
</dbReference>
<feature type="domain" description="Amidohydrolase-related" evidence="2">
    <location>
        <begin position="461"/>
        <end position="525"/>
    </location>
</feature>
<evidence type="ECO:0000313" key="4">
    <source>
        <dbReference type="Proteomes" id="UP000186303"/>
    </source>
</evidence>
<gene>
    <name evidence="3" type="ORF">MSYG_2401</name>
</gene>
<protein>
    <recommendedName>
        <fullName evidence="2">Amidohydrolase-related domain-containing protein</fullName>
    </recommendedName>
</protein>
<dbReference type="VEuPathDB" id="FungiDB:MSYG_2401"/>
<accession>A0A1M8A6Q4</accession>
<evidence type="ECO:0000256" key="1">
    <source>
        <dbReference type="SAM" id="Phobius"/>
    </source>
</evidence>
<dbReference type="PANTHER" id="PTHR43135:SF3">
    <property type="entry name" value="ALPHA-D-RIBOSE 1-METHYLPHOSPHONATE 5-TRIPHOSPHATE DIPHOSPHATASE"/>
    <property type="match status" value="1"/>
</dbReference>
<dbReference type="SUPFAM" id="SSF51338">
    <property type="entry name" value="Composite domain of metallo-dependent hydrolases"/>
    <property type="match status" value="1"/>
</dbReference>
<name>A0A1M8A6Q4_MALS4</name>
<dbReference type="Pfam" id="PF01979">
    <property type="entry name" value="Amidohydro_1"/>
    <property type="match status" value="1"/>
</dbReference>
<dbReference type="InterPro" id="IPR032466">
    <property type="entry name" value="Metal_Hydrolase"/>
</dbReference>
<dbReference type="SUPFAM" id="SSF51556">
    <property type="entry name" value="Metallo-dependent hydrolases"/>
    <property type="match status" value="1"/>
</dbReference>
<keyword evidence="4" id="KW-1185">Reference proteome</keyword>
<proteinExistence type="predicted"/>
<dbReference type="PANTHER" id="PTHR43135">
    <property type="entry name" value="ALPHA-D-RIBOSE 1-METHYLPHOSPHONATE 5-TRIPHOSPHATE DIPHOSPHATASE"/>
    <property type="match status" value="1"/>
</dbReference>
<dbReference type="InterPro" id="IPR011059">
    <property type="entry name" value="Metal-dep_hydrolase_composite"/>
</dbReference>
<dbReference type="Proteomes" id="UP000186303">
    <property type="component" value="Chromosome 3"/>
</dbReference>
<dbReference type="OMA" id="ATIWIGE"/>
<evidence type="ECO:0000259" key="2">
    <source>
        <dbReference type="Pfam" id="PF01979"/>
    </source>
</evidence>
<dbReference type="InterPro" id="IPR051781">
    <property type="entry name" value="Metallo-dep_Hydrolase"/>
</dbReference>
<keyword evidence="1" id="KW-0812">Transmembrane</keyword>
<evidence type="ECO:0000313" key="3">
    <source>
        <dbReference type="EMBL" id="SHO78059.1"/>
    </source>
</evidence>
<keyword evidence="1" id="KW-1133">Transmembrane helix</keyword>
<dbReference type="InterPro" id="IPR006680">
    <property type="entry name" value="Amidohydro-rel"/>
</dbReference>
<dbReference type="OrthoDB" id="10258955at2759"/>
<organism evidence="3 4">
    <name type="scientific">Malassezia sympodialis (strain ATCC 42132)</name>
    <name type="common">Atopic eczema-associated yeast</name>
    <dbReference type="NCBI Taxonomy" id="1230383"/>
    <lineage>
        <taxon>Eukaryota</taxon>
        <taxon>Fungi</taxon>
        <taxon>Dikarya</taxon>
        <taxon>Basidiomycota</taxon>
        <taxon>Ustilaginomycotina</taxon>
        <taxon>Malasseziomycetes</taxon>
        <taxon>Malasseziales</taxon>
        <taxon>Malasseziaceae</taxon>
        <taxon>Malassezia</taxon>
    </lineage>
</organism>
<sequence length="955" mass="104429">MSIWQPVPRYHDVDDKVEWEPLDNETIYPASSRRSTRLSWFRALVYLLAAGAVLLVWVRPHRSPNSARLLEAQEQCYFARAPAGAPPAFSERTVNDRHVRDTRATIIRNATVFTGEAILREMDVLLDQGLIQSVSPTSHRRRIADAVEMDAAGAWLTPGLIDMHTHLGVLGTPSMPSNQDVNSHLSPTRPMLRSIDAFNEHDQNVRRTLSGGVTTALVLPGSLNNIGGQAYPVKLGSLAGRPPSSRVVDPPRSMVMNGEAGHARDEMYAKNTGMQRPDGSTSFRQIKMACGENARKYQLVRMDEAWNFRSMLERAQKLRARQDDFCSRLAAGQLNRAPPSELHFPNEQEIDVLVDVLRGRTKVQTHCYTMNDLDAFVRHANEFQFPIAAFHHAHETYLVPSVLHGAPGGTPAAAIFSTNANYKYESYFGTPFQPELLRTHNITPIIKSDHPVLDSRRLLNQAAQAHHFGLQELDALRAVTSAPAHVLGLAHRLGHVQPGMDADVVLWDRHPLQLGATPTAVFVDGRSEFDKLHPSGPTPSGTKPRKAPPMAQFRDEIARVRNESDAIADQRALAFPTPLQRVPDMVLHNLSHVYIRDMGRIRQQNGTDLMLVFAQGEVLCIGGKSCLASVPAHAHHMDTQGGVVLPGLISYGAMLGLSDIVSETSASNGEDPDASVRPERPAPVSFAADGLVLGGHDLLRAHASGVSTVVNAPQFEGLFGGVSAQFDTGARTVLDKMSIRASRVAMHAKLAPSDNGQPALSTQVALLRAQLNNPATTEWQQVASGKLPLVVATDYEHMVVQMILLKRAMPQVRLVLDSAAPLHRVAAELAAADIPVLLPNRVWIYGWERRDRLAGPPVSAATELGVLLQHGVRVGVRIDEGWEASNLLWETTWAAQDAHVTDAATILSWLTTNLEDILQLPAPPSSDVVVYDGDPFAYGAKVLGVGTPRGFELFP</sequence>
<feature type="transmembrane region" description="Helical" evidence="1">
    <location>
        <begin position="40"/>
        <end position="58"/>
    </location>
</feature>
<keyword evidence="1" id="KW-0472">Membrane</keyword>
<dbReference type="Gene3D" id="3.20.20.140">
    <property type="entry name" value="Metal-dependent hydrolases"/>
    <property type="match status" value="2"/>
</dbReference>
<dbReference type="AlphaFoldDB" id="A0A1M8A6Q4"/>